<accession>A0A6J3MDK8</accession>
<gene>
    <name evidence="2" type="ORF">K489DRAFT_376495</name>
</gene>
<organism evidence="2">
    <name type="scientific">Dissoconium aciculare CBS 342.82</name>
    <dbReference type="NCBI Taxonomy" id="1314786"/>
    <lineage>
        <taxon>Eukaryota</taxon>
        <taxon>Fungi</taxon>
        <taxon>Dikarya</taxon>
        <taxon>Ascomycota</taxon>
        <taxon>Pezizomycotina</taxon>
        <taxon>Dothideomycetes</taxon>
        <taxon>Dothideomycetidae</taxon>
        <taxon>Mycosphaerellales</taxon>
        <taxon>Dissoconiaceae</taxon>
        <taxon>Dissoconium</taxon>
    </lineage>
</organism>
<dbReference type="Proteomes" id="UP000504637">
    <property type="component" value="Unplaced"/>
</dbReference>
<sequence length="159" mass="17506">MFSLVKAPDRRRYTVNDVFVHTDNNAMDQSDLLQSSTTMVRMQHSRECLFVWVVADLVFNGFGKFLNAPKAPVRSPVAGKAWTRAQVGGGRVCMQRVLSPKLFRCSNSRSAGGEDGATMSVQVRPSTNSEFLCACADSLSWILLSKGGTPMHAMPWCCL</sequence>
<keyword evidence="1" id="KW-1185">Reference proteome</keyword>
<evidence type="ECO:0000313" key="1">
    <source>
        <dbReference type="Proteomes" id="UP000504637"/>
    </source>
</evidence>
<proteinExistence type="predicted"/>
<protein>
    <submittedName>
        <fullName evidence="2">Uncharacterized protein</fullName>
    </submittedName>
</protein>
<evidence type="ECO:0000313" key="2">
    <source>
        <dbReference type="RefSeq" id="XP_033463136.1"/>
    </source>
</evidence>
<reference evidence="2" key="3">
    <citation type="submission" date="2025-08" db="UniProtKB">
        <authorList>
            <consortium name="RefSeq"/>
        </authorList>
    </citation>
    <scope>IDENTIFICATION</scope>
    <source>
        <strain evidence="2">CBS 342.82</strain>
    </source>
</reference>
<reference evidence="2" key="2">
    <citation type="submission" date="2020-04" db="EMBL/GenBank/DDBJ databases">
        <authorList>
            <consortium name="NCBI Genome Project"/>
        </authorList>
    </citation>
    <scope>NUCLEOTIDE SEQUENCE</scope>
    <source>
        <strain evidence="2">CBS 342.82</strain>
    </source>
</reference>
<reference evidence="2" key="1">
    <citation type="submission" date="2020-01" db="EMBL/GenBank/DDBJ databases">
        <authorList>
            <consortium name="DOE Joint Genome Institute"/>
            <person name="Haridas S."/>
            <person name="Albert R."/>
            <person name="Binder M."/>
            <person name="Bloem J."/>
            <person name="Labutti K."/>
            <person name="Salamov A."/>
            <person name="Andreopoulos B."/>
            <person name="Baker S.E."/>
            <person name="Barry K."/>
            <person name="Bills G."/>
            <person name="Bluhm B.H."/>
            <person name="Cannon C."/>
            <person name="Castanera R."/>
            <person name="Culley D.E."/>
            <person name="Daum C."/>
            <person name="Ezra D."/>
            <person name="Gonzalez J.B."/>
            <person name="Henrissat B."/>
            <person name="Kuo A."/>
            <person name="Liang C."/>
            <person name="Lipzen A."/>
            <person name="Lutzoni F."/>
            <person name="Magnuson J."/>
            <person name="Mondo S."/>
            <person name="Nolan M."/>
            <person name="Ohm R."/>
            <person name="Pangilinan J."/>
            <person name="Park H.-J."/>
            <person name="Ramirez L."/>
            <person name="Alfaro M."/>
            <person name="Sun H."/>
            <person name="Tritt A."/>
            <person name="Yoshinaga Y."/>
            <person name="Zwiers L.-H."/>
            <person name="Turgeon B.G."/>
            <person name="Goodwin S.B."/>
            <person name="Spatafora J.W."/>
            <person name="Crous P.W."/>
            <person name="Grigoriev I.V."/>
        </authorList>
    </citation>
    <scope>NUCLEOTIDE SEQUENCE</scope>
    <source>
        <strain evidence="2">CBS 342.82</strain>
    </source>
</reference>
<dbReference type="RefSeq" id="XP_033463136.1">
    <property type="nucleotide sequence ID" value="XM_033603931.1"/>
</dbReference>
<dbReference type="AlphaFoldDB" id="A0A6J3MDK8"/>
<name>A0A6J3MDK8_9PEZI</name>
<dbReference type="GeneID" id="54361731"/>